<feature type="compositionally biased region" description="Polar residues" evidence="1">
    <location>
        <begin position="167"/>
        <end position="191"/>
    </location>
</feature>
<feature type="compositionally biased region" description="Low complexity" evidence="1">
    <location>
        <begin position="98"/>
        <end position="111"/>
    </location>
</feature>
<organism evidence="3 4">
    <name type="scientific">Thanatephorus cucumeris (strain AG1-IA)</name>
    <name type="common">Rice sheath blight fungus</name>
    <name type="synonym">Rhizoctonia solani</name>
    <dbReference type="NCBI Taxonomy" id="983506"/>
    <lineage>
        <taxon>Eukaryota</taxon>
        <taxon>Fungi</taxon>
        <taxon>Dikarya</taxon>
        <taxon>Basidiomycota</taxon>
        <taxon>Agaricomycotina</taxon>
        <taxon>Agaricomycetes</taxon>
        <taxon>Cantharellales</taxon>
        <taxon>Ceratobasidiaceae</taxon>
        <taxon>Rhizoctonia</taxon>
        <taxon>Rhizoctonia solani AG-1</taxon>
    </lineage>
</organism>
<dbReference type="GO" id="GO:0006402">
    <property type="term" value="P:mRNA catabolic process"/>
    <property type="evidence" value="ECO:0007669"/>
    <property type="project" value="TreeGrafter"/>
</dbReference>
<feature type="region of interest" description="Disordered" evidence="1">
    <location>
        <begin position="262"/>
        <end position="282"/>
    </location>
</feature>
<reference evidence="3 4" key="1">
    <citation type="journal article" date="2013" name="Nat. Commun.">
        <title>The evolution and pathogenic mechanisms of the rice sheath blight pathogen.</title>
        <authorList>
            <person name="Zheng A."/>
            <person name="Lin R."/>
            <person name="Xu L."/>
            <person name="Qin P."/>
            <person name="Tang C."/>
            <person name="Ai P."/>
            <person name="Zhang D."/>
            <person name="Liu Y."/>
            <person name="Sun Z."/>
            <person name="Feng H."/>
            <person name="Wang Y."/>
            <person name="Chen Y."/>
            <person name="Liang X."/>
            <person name="Fu R."/>
            <person name="Li Q."/>
            <person name="Zhang J."/>
            <person name="Yu X."/>
            <person name="Xie Z."/>
            <person name="Ding L."/>
            <person name="Guan P."/>
            <person name="Tang J."/>
            <person name="Liang Y."/>
            <person name="Wang S."/>
            <person name="Deng Q."/>
            <person name="Li S."/>
            <person name="Zhu J."/>
            <person name="Wang L."/>
            <person name="Liu H."/>
            <person name="Li P."/>
        </authorList>
    </citation>
    <scope>NUCLEOTIDE SEQUENCE [LARGE SCALE GENOMIC DNA]</scope>
    <source>
        <strain evidence="4">AG-1 IA</strain>
    </source>
</reference>
<dbReference type="Pfam" id="PF00773">
    <property type="entry name" value="RNB"/>
    <property type="match status" value="1"/>
</dbReference>
<dbReference type="InterPro" id="IPR050180">
    <property type="entry name" value="RNR_Ribonuclease"/>
</dbReference>
<feature type="domain" description="RNB" evidence="2">
    <location>
        <begin position="820"/>
        <end position="1178"/>
    </location>
</feature>
<feature type="compositionally biased region" description="Low complexity" evidence="1">
    <location>
        <begin position="75"/>
        <end position="84"/>
    </location>
</feature>
<name>L8WQY6_THACA</name>
<dbReference type="STRING" id="983506.L8WQY6"/>
<dbReference type="InterPro" id="IPR012340">
    <property type="entry name" value="NA-bd_OB-fold"/>
</dbReference>
<evidence type="ECO:0000259" key="2">
    <source>
        <dbReference type="SMART" id="SM00955"/>
    </source>
</evidence>
<dbReference type="PANTHER" id="PTHR23355">
    <property type="entry name" value="RIBONUCLEASE"/>
    <property type="match status" value="1"/>
</dbReference>
<proteinExistence type="predicted"/>
<feature type="region of interest" description="Disordered" evidence="1">
    <location>
        <begin position="1"/>
        <end position="233"/>
    </location>
</feature>
<feature type="compositionally biased region" description="Low complexity" evidence="1">
    <location>
        <begin position="222"/>
        <end position="233"/>
    </location>
</feature>
<evidence type="ECO:0000313" key="3">
    <source>
        <dbReference type="EMBL" id="ELU40415.1"/>
    </source>
</evidence>
<dbReference type="PANTHER" id="PTHR23355:SF65">
    <property type="entry name" value="EXORIBONUCLEASE CYT-4, PUTATIVE (AFU_ORTHOLOGUE AFUA_7G01550)-RELATED"/>
    <property type="match status" value="1"/>
</dbReference>
<dbReference type="InterPro" id="IPR001900">
    <property type="entry name" value="RNase_II/R"/>
</dbReference>
<dbReference type="SUPFAM" id="SSF50249">
    <property type="entry name" value="Nucleic acid-binding proteins"/>
    <property type="match status" value="1"/>
</dbReference>
<feature type="compositionally biased region" description="Low complexity" evidence="1">
    <location>
        <begin position="146"/>
        <end position="163"/>
    </location>
</feature>
<evidence type="ECO:0000256" key="1">
    <source>
        <dbReference type="SAM" id="MobiDB-lite"/>
    </source>
</evidence>
<feature type="compositionally biased region" description="Low complexity" evidence="1">
    <location>
        <begin position="119"/>
        <end position="132"/>
    </location>
</feature>
<dbReference type="GO" id="GO:0000932">
    <property type="term" value="C:P-body"/>
    <property type="evidence" value="ECO:0007669"/>
    <property type="project" value="TreeGrafter"/>
</dbReference>
<feature type="compositionally biased region" description="Low complexity" evidence="1">
    <location>
        <begin position="16"/>
        <end position="29"/>
    </location>
</feature>
<dbReference type="OrthoDB" id="2285229at2759"/>
<evidence type="ECO:0000313" key="4">
    <source>
        <dbReference type="Proteomes" id="UP000011668"/>
    </source>
</evidence>
<gene>
    <name evidence="3" type="ORF">AG1IA_05554</name>
</gene>
<protein>
    <submittedName>
        <fullName evidence="3">Ribonuclease II</fullName>
    </submittedName>
</protein>
<comment type="caution">
    <text evidence="3">The sequence shown here is derived from an EMBL/GenBank/DDBJ whole genome shotgun (WGS) entry which is preliminary data.</text>
</comment>
<keyword evidence="4" id="KW-1185">Reference proteome</keyword>
<dbReference type="EMBL" id="AFRT01001435">
    <property type="protein sequence ID" value="ELU40415.1"/>
    <property type="molecule type" value="Genomic_DNA"/>
</dbReference>
<dbReference type="OMA" id="PRDIMEP"/>
<sequence length="1306" mass="141442">MEESPTRDPAPSKIVTSGFGNTTGSGFSSQPTPGGFAFGAATNGSTSGPFGGPLGGTNSNQSNGLGSAASNPSPFAFGSSNNTGSGFGSTTGSGFGSNGTTTASSTPAFTFGAGGGFGQTPSASASPSNPFSQPNPTPFGQPNPTPTNAFPTPASPFPAASPALSTVGFNTNNPAPSSNAFGSNQSSTNGFPGSPATPAFTFGASNPAAGTASPSTFQFGLPSGTSAPPTPTSTSAPFMFGQGAAAPAPEGSPAPGVQFNLGTADASPGGRKIKPLRRPRRGLSNPPVLAVYATHPIQVGQAPGPQGALYTARVKGFYRSCHKLGDLGAYHWTTMLSVCRSKPRQLIGLLSPVRNLTHTTRSFPSSDQDDGPDRFMHPNRRRKEGKAAYKAARQTIKKMARAERGEVPKRKSRGLDELEETRRSVIGAIPVGTNFQSERSVAFNVYELRSEDLNKDGDDFELAPELRVEPGSFVEIRRNGMAKWGVVLGYEHDHDGMEVMRTLLSSGEALNHPPRDVQFSVARLIEPGLAQQAGMGTFANEANRGETQARISIGKTLRNLNRRIETAERLVQSAAQRLYEHAKHPDGRTWSSITLADGVAFIAGDEAPTLELTYAVHRHFMDDSLHYIADTFDHRLSNTFSVRPAQEIKTIRRVVDWVRSNNPVLDEFATKARAIIEATAAIRKNSVGESPARVEPQEPLPILNKADHDIINFVRYYLRQRRELQMNPCSLSLPIILTKVSSSYMPLVPHAVFRFLEDLSLFPPWSNHVTQDVDLQMYEFTDTLDTPLPGSEQAQAIPPVSVNDTRISASKTIDGLDNMRHDFGDLSVYVIDDSSAEELDDGISIERTLDGTDNVWLHVHIADPTSVLQPNDPLALDAARRTATAYFPEATYPMLPPTEQSLDALVGKDGASMNVLTFSLLVSPSGDILNHSVRPSVVRKVHVLRYDDVTRGLGSSPIEPLWPFGKPKVQPPGKEPTPIPSETIPDLQLLHKVTLNLAKTRVSKTDSVLWSQPRALMLMEKTKILTGRDPREMPRMYQGFPHIDYSVQPGTLEDPQHALDVSRAMVAECMISAGRVASLFAQEHGIPMIYRSLARPGGVAVDKYQPLLAKRDPYQGTVLYRDAIVQQLPQVTTQPMTTPGVHWQLGISAQEGYVRATSPLRRYLDMVCHWQIKAALHPKSAGVKPPFSIDELKTLMMKQHLHEHARRRAGNGALRLWAMRYIQNKMTNGGHEVLRSLEAVITGRPMNFASSLTFVHPVMITSLGLPAALTGMNMDNPPPVGSTLKVEISNFEISYTPRLTVRQRRS</sequence>
<feature type="compositionally biased region" description="Polar residues" evidence="1">
    <location>
        <begin position="56"/>
        <end position="73"/>
    </location>
</feature>
<dbReference type="GO" id="GO:0003723">
    <property type="term" value="F:RNA binding"/>
    <property type="evidence" value="ECO:0007669"/>
    <property type="project" value="InterPro"/>
</dbReference>
<feature type="compositionally biased region" description="Gly residues" evidence="1">
    <location>
        <begin position="85"/>
        <end position="97"/>
    </location>
</feature>
<feature type="compositionally biased region" description="Pro residues" evidence="1">
    <location>
        <begin position="133"/>
        <end position="145"/>
    </location>
</feature>
<feature type="compositionally biased region" description="Basic residues" evidence="1">
    <location>
        <begin position="271"/>
        <end position="281"/>
    </location>
</feature>
<accession>L8WQY6</accession>
<dbReference type="SMART" id="SM00955">
    <property type="entry name" value="RNB"/>
    <property type="match status" value="1"/>
</dbReference>
<dbReference type="GO" id="GO:0000175">
    <property type="term" value="F:3'-5'-RNA exonuclease activity"/>
    <property type="evidence" value="ECO:0007669"/>
    <property type="project" value="TreeGrafter"/>
</dbReference>
<dbReference type="HOGENOM" id="CLU_002512_2_0_1"/>
<dbReference type="Proteomes" id="UP000011668">
    <property type="component" value="Unassembled WGS sequence"/>
</dbReference>
<feature type="region of interest" description="Disordered" evidence="1">
    <location>
        <begin position="358"/>
        <end position="388"/>
    </location>
</feature>